<sequence>MVYVDLTSFFEAEVSSGSIKQELLHGIAVDQAGHRSTMDVEYNVYQLLIHYQDQQVELWDTMMMGPDEEQEPFTMPLDAFLAALHAYVPAKP</sequence>
<organism evidence="1 2">
    <name type="scientific">Hymenobacter jeongseonensis</name>
    <dbReference type="NCBI Taxonomy" id="2791027"/>
    <lineage>
        <taxon>Bacteria</taxon>
        <taxon>Pseudomonadati</taxon>
        <taxon>Bacteroidota</taxon>
        <taxon>Cytophagia</taxon>
        <taxon>Cytophagales</taxon>
        <taxon>Hymenobacteraceae</taxon>
        <taxon>Hymenobacter</taxon>
    </lineage>
</organism>
<name>A0ABS0IJQ8_9BACT</name>
<dbReference type="RefSeq" id="WP_196282752.1">
    <property type="nucleotide sequence ID" value="NZ_JADQDQ010000005.1"/>
</dbReference>
<protein>
    <submittedName>
        <fullName evidence="1">Uncharacterized protein</fullName>
    </submittedName>
</protein>
<gene>
    <name evidence="1" type="ORF">I2I05_13385</name>
</gene>
<dbReference type="EMBL" id="JADQDQ010000005">
    <property type="protein sequence ID" value="MBF9238392.1"/>
    <property type="molecule type" value="Genomic_DNA"/>
</dbReference>
<evidence type="ECO:0000313" key="2">
    <source>
        <dbReference type="Proteomes" id="UP000597617"/>
    </source>
</evidence>
<proteinExistence type="predicted"/>
<reference evidence="1 2" key="1">
    <citation type="submission" date="2020-11" db="EMBL/GenBank/DDBJ databases">
        <authorList>
            <person name="Kim M.K."/>
        </authorList>
    </citation>
    <scope>NUCLEOTIDE SEQUENCE [LARGE SCALE GENOMIC DNA]</scope>
    <source>
        <strain evidence="1 2">BT683</strain>
    </source>
</reference>
<dbReference type="Proteomes" id="UP000597617">
    <property type="component" value="Unassembled WGS sequence"/>
</dbReference>
<accession>A0ABS0IJQ8</accession>
<comment type="caution">
    <text evidence="1">The sequence shown here is derived from an EMBL/GenBank/DDBJ whole genome shotgun (WGS) entry which is preliminary data.</text>
</comment>
<keyword evidence="2" id="KW-1185">Reference proteome</keyword>
<evidence type="ECO:0000313" key="1">
    <source>
        <dbReference type="EMBL" id="MBF9238392.1"/>
    </source>
</evidence>